<accession>A0A8S1HFV1</accession>
<feature type="transmembrane region" description="Helical" evidence="1">
    <location>
        <begin position="103"/>
        <end position="125"/>
    </location>
</feature>
<evidence type="ECO:0000256" key="1">
    <source>
        <dbReference type="SAM" id="Phobius"/>
    </source>
</evidence>
<gene>
    <name evidence="2" type="ORF">CAUJ_LOCUS9077</name>
</gene>
<dbReference type="Proteomes" id="UP000835052">
    <property type="component" value="Unassembled WGS sequence"/>
</dbReference>
<keyword evidence="1" id="KW-0812">Transmembrane</keyword>
<keyword evidence="1" id="KW-0472">Membrane</keyword>
<dbReference type="AlphaFoldDB" id="A0A8S1HFV1"/>
<organism evidence="2 3">
    <name type="scientific">Caenorhabditis auriculariae</name>
    <dbReference type="NCBI Taxonomy" id="2777116"/>
    <lineage>
        <taxon>Eukaryota</taxon>
        <taxon>Metazoa</taxon>
        <taxon>Ecdysozoa</taxon>
        <taxon>Nematoda</taxon>
        <taxon>Chromadorea</taxon>
        <taxon>Rhabditida</taxon>
        <taxon>Rhabditina</taxon>
        <taxon>Rhabditomorpha</taxon>
        <taxon>Rhabditoidea</taxon>
        <taxon>Rhabditidae</taxon>
        <taxon>Peloderinae</taxon>
        <taxon>Caenorhabditis</taxon>
    </lineage>
</organism>
<feature type="transmembrane region" description="Helical" evidence="1">
    <location>
        <begin position="157"/>
        <end position="182"/>
    </location>
</feature>
<proteinExistence type="predicted"/>
<feature type="transmembrane region" description="Helical" evidence="1">
    <location>
        <begin position="51"/>
        <end position="76"/>
    </location>
</feature>
<reference evidence="2" key="1">
    <citation type="submission" date="2020-10" db="EMBL/GenBank/DDBJ databases">
        <authorList>
            <person name="Kikuchi T."/>
        </authorList>
    </citation>
    <scope>NUCLEOTIDE SEQUENCE</scope>
    <source>
        <strain evidence="2">NKZ352</strain>
    </source>
</reference>
<sequence>MLRGSRDTLKIYQRILIIQLLLLNLLTVVVSTSTLYQLLPYSVYLTRLPEAWIPFQIMAIINLIAFFAAFFAYSFLQNFIATALYRLPWTEDWKGTLSFTKKFLIIFWSTPMFSAYAMVVCGVEFDMSRTKQEALEFDPRLQELFNDWSFFVPLPTVGVVAILIIYTATAFLTILPITAALVL</sequence>
<protein>
    <submittedName>
        <fullName evidence="2">Uncharacterized protein</fullName>
    </submittedName>
</protein>
<evidence type="ECO:0000313" key="3">
    <source>
        <dbReference type="Proteomes" id="UP000835052"/>
    </source>
</evidence>
<feature type="transmembrane region" description="Helical" evidence="1">
    <location>
        <begin position="20"/>
        <end position="39"/>
    </location>
</feature>
<comment type="caution">
    <text evidence="2">The sequence shown here is derived from an EMBL/GenBank/DDBJ whole genome shotgun (WGS) entry which is preliminary data.</text>
</comment>
<evidence type="ECO:0000313" key="2">
    <source>
        <dbReference type="EMBL" id="CAD6193158.1"/>
    </source>
</evidence>
<keyword evidence="1" id="KW-1133">Transmembrane helix</keyword>
<keyword evidence="3" id="KW-1185">Reference proteome</keyword>
<dbReference type="EMBL" id="CAJGYM010000033">
    <property type="protein sequence ID" value="CAD6193158.1"/>
    <property type="molecule type" value="Genomic_DNA"/>
</dbReference>
<name>A0A8S1HFV1_9PELO</name>